<gene>
    <name evidence="1" type="ORF">H8705_09570</name>
</gene>
<evidence type="ECO:0000313" key="2">
    <source>
        <dbReference type="Proteomes" id="UP000623678"/>
    </source>
</evidence>
<dbReference type="Proteomes" id="UP000623678">
    <property type="component" value="Unassembled WGS sequence"/>
</dbReference>
<reference evidence="1" key="1">
    <citation type="submission" date="2020-08" db="EMBL/GenBank/DDBJ databases">
        <title>Genome public.</title>
        <authorList>
            <person name="Liu C."/>
            <person name="Sun Q."/>
        </authorList>
    </citation>
    <scope>NUCLEOTIDE SEQUENCE</scope>
    <source>
        <strain evidence="1">NSJ-64</strain>
    </source>
</reference>
<keyword evidence="2" id="KW-1185">Reference proteome</keyword>
<comment type="caution">
    <text evidence="1">The sequence shown here is derived from an EMBL/GenBank/DDBJ whole genome shotgun (WGS) entry which is preliminary data.</text>
</comment>
<protein>
    <submittedName>
        <fullName evidence="1">Uncharacterized protein</fullName>
    </submittedName>
</protein>
<organism evidence="1 2">
    <name type="scientific">Youxingia wuxianensis</name>
    <dbReference type="NCBI Taxonomy" id="2763678"/>
    <lineage>
        <taxon>Bacteria</taxon>
        <taxon>Bacillati</taxon>
        <taxon>Bacillota</taxon>
        <taxon>Clostridia</taxon>
        <taxon>Eubacteriales</taxon>
        <taxon>Oscillospiraceae</taxon>
        <taxon>Youxingia</taxon>
    </lineage>
</organism>
<dbReference type="RefSeq" id="WP_262395546.1">
    <property type="nucleotide sequence ID" value="NZ_JACRTD010000006.1"/>
</dbReference>
<accession>A0A926EPM8</accession>
<name>A0A926EPM8_9FIRM</name>
<sequence>MGACDELFKPKDKTSRYTDFFTVNPDEPDKVYSPVYADYIAVLDTVPQLQDVSAKKSGLSISEKQKIDWYFRDLPENANKTRVAEFVRDVMQKHPEITPLLKLSKYSEAVEIVEIAEAADKKE</sequence>
<proteinExistence type="predicted"/>
<evidence type="ECO:0000313" key="1">
    <source>
        <dbReference type="EMBL" id="MBC8585833.1"/>
    </source>
</evidence>
<dbReference type="EMBL" id="JACRTD010000006">
    <property type="protein sequence ID" value="MBC8585833.1"/>
    <property type="molecule type" value="Genomic_DNA"/>
</dbReference>
<dbReference type="AlphaFoldDB" id="A0A926EPM8"/>